<feature type="compositionally biased region" description="Pro residues" evidence="1">
    <location>
        <begin position="481"/>
        <end position="504"/>
    </location>
</feature>
<dbReference type="HOGENOM" id="CLU_509719_0_0_11"/>
<dbReference type="Proteomes" id="UP000000657">
    <property type="component" value="Chromosome"/>
</dbReference>
<dbReference type="SUPFAM" id="SSF50969">
    <property type="entry name" value="YVTN repeat-like/Quinoprotein amine dehydrogenase"/>
    <property type="match status" value="1"/>
</dbReference>
<protein>
    <submittedName>
        <fullName evidence="2">Uncharacterized protein</fullName>
    </submittedName>
</protein>
<dbReference type="EMBL" id="CT573213">
    <property type="protein sequence ID" value="CAJ65064.1"/>
    <property type="molecule type" value="Genomic_DNA"/>
</dbReference>
<feature type="compositionally biased region" description="Polar residues" evidence="1">
    <location>
        <begin position="405"/>
        <end position="419"/>
    </location>
</feature>
<feature type="region of interest" description="Disordered" evidence="1">
    <location>
        <begin position="264"/>
        <end position="331"/>
    </location>
</feature>
<dbReference type="AlphaFoldDB" id="Q0RBW6"/>
<dbReference type="eggNOG" id="COG3391">
    <property type="taxonomic scope" value="Bacteria"/>
</dbReference>
<dbReference type="KEGG" id="fal:FRAAL6441"/>
<dbReference type="OrthoDB" id="3372012at2"/>
<feature type="compositionally biased region" description="Low complexity" evidence="1">
    <location>
        <begin position="471"/>
        <end position="480"/>
    </location>
</feature>
<evidence type="ECO:0000313" key="2">
    <source>
        <dbReference type="EMBL" id="CAJ65064.1"/>
    </source>
</evidence>
<keyword evidence="3" id="KW-1185">Reference proteome</keyword>
<evidence type="ECO:0000313" key="3">
    <source>
        <dbReference type="Proteomes" id="UP000000657"/>
    </source>
</evidence>
<evidence type="ECO:0000256" key="1">
    <source>
        <dbReference type="SAM" id="MobiDB-lite"/>
    </source>
</evidence>
<proteinExistence type="predicted"/>
<gene>
    <name evidence="2" type="ordered locus">FRAAL6441</name>
</gene>
<name>Q0RBW6_FRAAA</name>
<sequence length="534" mass="54091">MGAGLAAAAPGTPPFALDLATGGTWLASTSTGIVTHLQSTTGRADAAVTVPGAVGHRLSVLRDGPDLLVCDEDAGLLHLIEPQRLAPARTATLRPGTTVIVGNRVIYAVDAASGRVRRLDGRLLTDVGPVIDLGGTLGTAVRTRDETLWAPVRTSGSVVPIRDGVASAPIRVARPDHQIDMVLAQDRPVVVDGTAGTAIPLTGARPGRATALPVTLTTASVPSDPVVITADAAERSTVPILDAVAGRLLLADVHDGTVTTHELPAVPGAEEARAGGGDDAAAGDTVASTVLPDIDRPAGSPPGSAVPPGDPHGGDEGPVAPRRLGPPVEHDGMIYIPDQDARMVWVFDTRTREFTPPVVVPGSTPRPAAATDAARITVTADGEQVWVNDPAGPDAVLIDGTRRTTVAKQPSGLPGQTGTAPARPLPAPPPRPQATPVEPRPAPTSAERAGTGTRSESGSGSGSGLQPAVTPNPGAGNGVAPQPPPPTTSPVPRPPQPTDTPSPRPGITTQPEQTLVELPGADATTQPHSPRRPT</sequence>
<organism evidence="2 3">
    <name type="scientific">Frankia alni (strain DSM 45986 / CECT 9034 / ACN14a)</name>
    <dbReference type="NCBI Taxonomy" id="326424"/>
    <lineage>
        <taxon>Bacteria</taxon>
        <taxon>Bacillati</taxon>
        <taxon>Actinomycetota</taxon>
        <taxon>Actinomycetes</taxon>
        <taxon>Frankiales</taxon>
        <taxon>Frankiaceae</taxon>
        <taxon>Frankia</taxon>
    </lineage>
</organism>
<feature type="compositionally biased region" description="Pro residues" evidence="1">
    <location>
        <begin position="423"/>
        <end position="442"/>
    </location>
</feature>
<dbReference type="RefSeq" id="WP_011607486.1">
    <property type="nucleotide sequence ID" value="NC_008278.1"/>
</dbReference>
<reference evidence="2 3" key="1">
    <citation type="journal article" date="2007" name="Genome Res.">
        <title>Genome characteristics of facultatively symbiotic Frankia sp. strains reflect host range and host plant biogeography.</title>
        <authorList>
            <person name="Normand P."/>
            <person name="Lapierre P."/>
            <person name="Tisa L.S."/>
            <person name="Gogarten J.P."/>
            <person name="Alloisio N."/>
            <person name="Bagnarol E."/>
            <person name="Bassi C.A."/>
            <person name="Berry A.M."/>
            <person name="Bickhart D.M."/>
            <person name="Choisne N."/>
            <person name="Couloux A."/>
            <person name="Cournoyer B."/>
            <person name="Cruveiller S."/>
            <person name="Daubin V."/>
            <person name="Demange N."/>
            <person name="Francino M.P."/>
            <person name="Goltsman E."/>
            <person name="Huang Y."/>
            <person name="Kopp O.R."/>
            <person name="Labarre L."/>
            <person name="Lapidus A."/>
            <person name="Lavire C."/>
            <person name="Marechal J."/>
            <person name="Martinez M."/>
            <person name="Mastronunzio J.E."/>
            <person name="Mullin B.C."/>
            <person name="Niemann J."/>
            <person name="Pujic P."/>
            <person name="Rawnsley T."/>
            <person name="Rouy Z."/>
            <person name="Schenowitz C."/>
            <person name="Sellstedt A."/>
            <person name="Tavares F."/>
            <person name="Tomkins J.P."/>
            <person name="Vallenet D."/>
            <person name="Valverde C."/>
            <person name="Wall L.G."/>
            <person name="Wang Y."/>
            <person name="Medigue C."/>
            <person name="Benson D.R."/>
        </authorList>
    </citation>
    <scope>NUCLEOTIDE SEQUENCE [LARGE SCALE GENOMIC DNA]</scope>
    <source>
        <strain evidence="3">DSM 45986 / CECT 9034 / ACN14a</strain>
    </source>
</reference>
<accession>Q0RBW6</accession>
<feature type="region of interest" description="Disordered" evidence="1">
    <location>
        <begin position="405"/>
        <end position="534"/>
    </location>
</feature>
<dbReference type="InterPro" id="IPR011044">
    <property type="entry name" value="Quino_amine_DH_bsu"/>
</dbReference>